<dbReference type="PANTHER" id="PTHR30005">
    <property type="entry name" value="EXOPOLYPHOSPHATASE"/>
    <property type="match status" value="1"/>
</dbReference>
<dbReference type="AlphaFoldDB" id="A0A6L7F2X8"/>
<dbReference type="InterPro" id="IPR050273">
    <property type="entry name" value="GppA/Ppx_hydrolase"/>
</dbReference>
<comment type="caution">
    <text evidence="2">The sequence shown here is derived from an EMBL/GenBank/DDBJ whole genome shotgun (WGS) entry which is preliminary data.</text>
</comment>
<dbReference type="InterPro" id="IPR043129">
    <property type="entry name" value="ATPase_NBD"/>
</dbReference>
<dbReference type="InterPro" id="IPR003695">
    <property type="entry name" value="Ppx_GppA_N"/>
</dbReference>
<dbReference type="EMBL" id="WUEK01000007">
    <property type="protein sequence ID" value="MXG90334.1"/>
    <property type="molecule type" value="Genomic_DNA"/>
</dbReference>
<dbReference type="Gene3D" id="3.30.420.150">
    <property type="entry name" value="Exopolyphosphatase. Domain 2"/>
    <property type="match status" value="1"/>
</dbReference>
<dbReference type="GO" id="GO:0016462">
    <property type="term" value="F:pyrophosphatase activity"/>
    <property type="evidence" value="ECO:0007669"/>
    <property type="project" value="TreeGrafter"/>
</dbReference>
<evidence type="ECO:0000259" key="1">
    <source>
        <dbReference type="Pfam" id="PF02541"/>
    </source>
</evidence>
<evidence type="ECO:0000313" key="2">
    <source>
        <dbReference type="EMBL" id="MXG90334.1"/>
    </source>
</evidence>
<keyword evidence="3" id="KW-1185">Reference proteome</keyword>
<evidence type="ECO:0000313" key="3">
    <source>
        <dbReference type="Proteomes" id="UP000473325"/>
    </source>
</evidence>
<proteinExistence type="predicted"/>
<accession>A0A6L7F2X8</accession>
<protein>
    <submittedName>
        <fullName evidence="2">Exopolyphosphatase</fullName>
    </submittedName>
</protein>
<dbReference type="PANTHER" id="PTHR30005:SF13">
    <property type="entry name" value="EXOPOLYPHOSPHATASE 2"/>
    <property type="match status" value="1"/>
</dbReference>
<dbReference type="Pfam" id="PF02541">
    <property type="entry name" value="Ppx-GppA"/>
    <property type="match status" value="1"/>
</dbReference>
<feature type="domain" description="Ppx/GppA phosphatase N-terminal" evidence="1">
    <location>
        <begin position="24"/>
        <end position="284"/>
    </location>
</feature>
<dbReference type="RefSeq" id="WP_160878280.1">
    <property type="nucleotide sequence ID" value="NZ_WUEK01000007.1"/>
</dbReference>
<name>A0A6L7F2X8_9ACTN</name>
<dbReference type="SUPFAM" id="SSF53067">
    <property type="entry name" value="Actin-like ATPase domain"/>
    <property type="match status" value="2"/>
</dbReference>
<dbReference type="Proteomes" id="UP000473325">
    <property type="component" value="Unassembled WGS sequence"/>
</dbReference>
<organism evidence="2 3">
    <name type="scientific">Nocardioides flavescens</name>
    <dbReference type="NCBI Taxonomy" id="2691959"/>
    <lineage>
        <taxon>Bacteria</taxon>
        <taxon>Bacillati</taxon>
        <taxon>Actinomycetota</taxon>
        <taxon>Actinomycetes</taxon>
        <taxon>Propionibacteriales</taxon>
        <taxon>Nocardioidaceae</taxon>
        <taxon>Nocardioides</taxon>
    </lineage>
</organism>
<reference evidence="2 3" key="1">
    <citation type="submission" date="2019-12" db="EMBL/GenBank/DDBJ databases">
        <authorList>
            <person name="Kun Z."/>
        </authorList>
    </citation>
    <scope>NUCLEOTIDE SEQUENCE [LARGE SCALE GENOMIC DNA]</scope>
    <source>
        <strain evidence="2 3">YIM 123512</strain>
    </source>
</reference>
<dbReference type="Gene3D" id="3.30.420.40">
    <property type="match status" value="1"/>
</dbReference>
<sequence>MVEPVAAIDCGTNTIRLLIGDLPDIAHRESRVVRLGQGVDATGRLADEALDRAFAALDDYAALISSYGATRVRMCATSAVRDASNGAAFVDGVVARLGVAPDVLTGDQEAALTFDGAVRNLTGEAPEPVLVLDIGGGSTELVTDDRAHSMDVGSVRLHERHLHSDPPTAAEVAACVADIDAHLDAQPVDPAVARTVVGVAGTVLSIAAGVLGLDRYDRAVVDQARLPLAAVTAYVDRLVAMSVAERLELGWLDEGRADVIGAGALILTRVLARTGVETLVASEGDILDGIARSLV</sequence>
<gene>
    <name evidence="2" type="ORF">GRQ65_12325</name>
</gene>